<evidence type="ECO:0000256" key="2">
    <source>
        <dbReference type="ARBA" id="ARBA00022448"/>
    </source>
</evidence>
<feature type="transmembrane region" description="Helical" evidence="7">
    <location>
        <begin position="65"/>
        <end position="89"/>
    </location>
</feature>
<dbReference type="EMBL" id="CYSF01000006">
    <property type="protein sequence ID" value="CUH84030.1"/>
    <property type="molecule type" value="Genomic_DNA"/>
</dbReference>
<name>A0A0P1GNZ7_9RHOB</name>
<keyword evidence="4 7" id="KW-0812">Transmembrane</keyword>
<feature type="transmembrane region" description="Helical" evidence="7">
    <location>
        <begin position="369"/>
        <end position="390"/>
    </location>
</feature>
<dbReference type="Proteomes" id="UP000051681">
    <property type="component" value="Unassembled WGS sequence"/>
</dbReference>
<feature type="transmembrane region" description="Helical" evidence="7">
    <location>
        <begin position="28"/>
        <end position="53"/>
    </location>
</feature>
<gene>
    <name evidence="8" type="primary">mepA_2</name>
    <name evidence="8" type="ORF">TM5383_01235</name>
</gene>
<dbReference type="AlphaFoldDB" id="A0A0P1GNZ7"/>
<feature type="transmembrane region" description="Helical" evidence="7">
    <location>
        <begin position="290"/>
        <end position="310"/>
    </location>
</feature>
<dbReference type="PANTHER" id="PTHR43549">
    <property type="entry name" value="MULTIDRUG RESISTANCE PROTEIN YPNP-RELATED"/>
    <property type="match status" value="1"/>
</dbReference>
<feature type="transmembrane region" description="Helical" evidence="7">
    <location>
        <begin position="109"/>
        <end position="128"/>
    </location>
</feature>
<feature type="transmembrane region" description="Helical" evidence="7">
    <location>
        <begin position="206"/>
        <end position="227"/>
    </location>
</feature>
<keyword evidence="2" id="KW-0813">Transport</keyword>
<organism evidence="8 9">
    <name type="scientific">Thalassovita mediterranea</name>
    <dbReference type="NCBI Taxonomy" id="340021"/>
    <lineage>
        <taxon>Bacteria</taxon>
        <taxon>Pseudomonadati</taxon>
        <taxon>Pseudomonadota</taxon>
        <taxon>Alphaproteobacteria</taxon>
        <taxon>Rhodobacterales</taxon>
        <taxon>Roseobacteraceae</taxon>
        <taxon>Thalassovita</taxon>
    </lineage>
</organism>
<dbReference type="PIRSF" id="PIRSF006603">
    <property type="entry name" value="DinF"/>
    <property type="match status" value="1"/>
</dbReference>
<feature type="transmembrane region" description="Helical" evidence="7">
    <location>
        <begin position="181"/>
        <end position="200"/>
    </location>
</feature>
<dbReference type="PANTHER" id="PTHR43549:SF2">
    <property type="entry name" value="MULTIDRUG RESISTANCE PROTEIN NORM-RELATED"/>
    <property type="match status" value="1"/>
</dbReference>
<reference evidence="8 9" key="1">
    <citation type="submission" date="2015-09" db="EMBL/GenBank/DDBJ databases">
        <authorList>
            <consortium name="Swine Surveillance"/>
        </authorList>
    </citation>
    <scope>NUCLEOTIDE SEQUENCE [LARGE SCALE GENOMIC DNA]</scope>
    <source>
        <strain evidence="8 9">CECT 8383</strain>
    </source>
</reference>
<evidence type="ECO:0000256" key="3">
    <source>
        <dbReference type="ARBA" id="ARBA00022475"/>
    </source>
</evidence>
<evidence type="ECO:0000256" key="5">
    <source>
        <dbReference type="ARBA" id="ARBA00022989"/>
    </source>
</evidence>
<keyword evidence="9" id="KW-1185">Reference proteome</keyword>
<dbReference type="InterPro" id="IPR048279">
    <property type="entry name" value="MdtK-like"/>
</dbReference>
<dbReference type="InterPro" id="IPR052031">
    <property type="entry name" value="Membrane_Transporter-Flippase"/>
</dbReference>
<keyword evidence="5 7" id="KW-1133">Transmembrane helix</keyword>
<evidence type="ECO:0000256" key="1">
    <source>
        <dbReference type="ARBA" id="ARBA00004429"/>
    </source>
</evidence>
<accession>A0A0P1GNZ7</accession>
<dbReference type="GO" id="GO:0042910">
    <property type="term" value="F:xenobiotic transmembrane transporter activity"/>
    <property type="evidence" value="ECO:0007669"/>
    <property type="project" value="InterPro"/>
</dbReference>
<sequence length="462" mass="48107">MATDTAQPNGKPAAPQARFTTGSTMRHVVVMTLTSAFGLSFMFLVDFLALFWVSQLKVEMLVSAIGFAATIQFFIISVAIGMMIAGVALVSRALGMGQGERARRLSTVVLIYSVGIQALLSLLALLFLEPLLRLSGADGDTLQVAKSFLTLSLPSQPIMAAGMCASAILRAVGDAWRGMMVTVVGGVFAAVLDPLLIIYLDMGVEGAALAIVGSRLLMAAAGIYWVIAKHNMMARPKASDFTKFLGAYLAIALPAVATQMATPFGNWLLIRAISEHGDAAVAGFGVVSRLTILGFGGIYALSGAIGGIIGQNAGAGLGDRVQQAYSDSLKFCALYTLATWAVMAALAGPIVAAFGLSAEAAEVVEVFCYYAAGTFVFTGALFVANATFNNLGRPIWATVANWTRDGLLMAPLAFGLGAVYGAGGVIWAQALGNTVVGILAGWVAWRYVRSGRGIEPAQPAKA</sequence>
<feature type="transmembrane region" description="Helical" evidence="7">
    <location>
        <begin position="331"/>
        <end position="357"/>
    </location>
</feature>
<dbReference type="GO" id="GO:0015297">
    <property type="term" value="F:antiporter activity"/>
    <property type="evidence" value="ECO:0007669"/>
    <property type="project" value="InterPro"/>
</dbReference>
<dbReference type="GO" id="GO:0005886">
    <property type="term" value="C:plasma membrane"/>
    <property type="evidence" value="ECO:0007669"/>
    <property type="project" value="UniProtKB-SubCell"/>
</dbReference>
<evidence type="ECO:0000256" key="4">
    <source>
        <dbReference type="ARBA" id="ARBA00022692"/>
    </source>
</evidence>
<evidence type="ECO:0000313" key="9">
    <source>
        <dbReference type="Proteomes" id="UP000051681"/>
    </source>
</evidence>
<evidence type="ECO:0000256" key="6">
    <source>
        <dbReference type="ARBA" id="ARBA00023136"/>
    </source>
</evidence>
<dbReference type="OrthoDB" id="9806302at2"/>
<protein>
    <submittedName>
        <fullName evidence="8">Staphylococcal virulence regulator protein A</fullName>
    </submittedName>
</protein>
<evidence type="ECO:0000256" key="7">
    <source>
        <dbReference type="SAM" id="Phobius"/>
    </source>
</evidence>
<dbReference type="STRING" id="340021.TM5383_01235"/>
<proteinExistence type="predicted"/>
<keyword evidence="6 7" id="KW-0472">Membrane</keyword>
<feature type="transmembrane region" description="Helical" evidence="7">
    <location>
        <begin position="248"/>
        <end position="270"/>
    </location>
</feature>
<evidence type="ECO:0000313" key="8">
    <source>
        <dbReference type="EMBL" id="CUH84030.1"/>
    </source>
</evidence>
<comment type="subcellular location">
    <subcellularLocation>
        <location evidence="1">Cell inner membrane</location>
        <topology evidence="1">Multi-pass membrane protein</topology>
    </subcellularLocation>
</comment>
<dbReference type="InterPro" id="IPR002528">
    <property type="entry name" value="MATE_fam"/>
</dbReference>
<dbReference type="Pfam" id="PF01554">
    <property type="entry name" value="MatE"/>
    <property type="match status" value="2"/>
</dbReference>
<dbReference type="RefSeq" id="WP_058318126.1">
    <property type="nucleotide sequence ID" value="NZ_CYSF01000006.1"/>
</dbReference>
<keyword evidence="3" id="KW-1003">Cell membrane</keyword>
<feature type="transmembrane region" description="Helical" evidence="7">
    <location>
        <begin position="148"/>
        <end position="169"/>
    </location>
</feature>
<feature type="transmembrane region" description="Helical" evidence="7">
    <location>
        <begin position="402"/>
        <end position="420"/>
    </location>
</feature>